<name>A0A0D2BP57_9EURO</name>
<dbReference type="EMBL" id="KN847320">
    <property type="protein sequence ID" value="KIW54351.1"/>
    <property type="molecule type" value="Genomic_DNA"/>
</dbReference>
<evidence type="ECO:0000313" key="4">
    <source>
        <dbReference type="Proteomes" id="UP000054342"/>
    </source>
</evidence>
<protein>
    <submittedName>
        <fullName evidence="3">Uncharacterized protein</fullName>
    </submittedName>
</protein>
<dbReference type="RefSeq" id="XP_013314935.1">
    <property type="nucleotide sequence ID" value="XM_013459481.1"/>
</dbReference>
<evidence type="ECO:0000256" key="2">
    <source>
        <dbReference type="ARBA" id="ARBA00010139"/>
    </source>
</evidence>
<dbReference type="GeneID" id="25328623"/>
<dbReference type="HOGENOM" id="CLU_120074_1_0_1"/>
<keyword evidence="4" id="KW-1185">Reference proteome</keyword>
<comment type="cofactor">
    <cofactor evidence="1">
        <name>FAD</name>
        <dbReference type="ChEBI" id="CHEBI:57692"/>
    </cofactor>
</comment>
<reference evidence="3 4" key="1">
    <citation type="submission" date="2015-01" db="EMBL/GenBank/DDBJ databases">
        <title>The Genome Sequence of Exophiala xenobiotica CBS118157.</title>
        <authorList>
            <consortium name="The Broad Institute Genomics Platform"/>
            <person name="Cuomo C."/>
            <person name="de Hoog S."/>
            <person name="Gorbushina A."/>
            <person name="Stielow B."/>
            <person name="Teixiera M."/>
            <person name="Abouelleil A."/>
            <person name="Chapman S.B."/>
            <person name="Priest M."/>
            <person name="Young S.K."/>
            <person name="Wortman J."/>
            <person name="Nusbaum C."/>
            <person name="Birren B."/>
        </authorList>
    </citation>
    <scope>NUCLEOTIDE SEQUENCE [LARGE SCALE GENOMIC DNA]</scope>
    <source>
        <strain evidence="3 4">CBS 118157</strain>
    </source>
</reference>
<evidence type="ECO:0000313" key="3">
    <source>
        <dbReference type="EMBL" id="KIW54351.1"/>
    </source>
</evidence>
<dbReference type="InterPro" id="IPR051209">
    <property type="entry name" value="FAD-bind_Monooxygenase_sf"/>
</dbReference>
<evidence type="ECO:0000256" key="1">
    <source>
        <dbReference type="ARBA" id="ARBA00001974"/>
    </source>
</evidence>
<dbReference type="InterPro" id="IPR036188">
    <property type="entry name" value="FAD/NAD-bd_sf"/>
</dbReference>
<dbReference type="Proteomes" id="UP000054342">
    <property type="component" value="Unassembled WGS sequence"/>
</dbReference>
<dbReference type="PANTHER" id="PTHR42877:SF8">
    <property type="entry name" value="MONOOXYGENASE"/>
    <property type="match status" value="1"/>
</dbReference>
<organism evidence="3 4">
    <name type="scientific">Exophiala xenobiotica</name>
    <dbReference type="NCBI Taxonomy" id="348802"/>
    <lineage>
        <taxon>Eukaryota</taxon>
        <taxon>Fungi</taxon>
        <taxon>Dikarya</taxon>
        <taxon>Ascomycota</taxon>
        <taxon>Pezizomycotina</taxon>
        <taxon>Eurotiomycetes</taxon>
        <taxon>Chaetothyriomycetidae</taxon>
        <taxon>Chaetothyriales</taxon>
        <taxon>Herpotrichiellaceae</taxon>
        <taxon>Exophiala</taxon>
    </lineage>
</organism>
<gene>
    <name evidence="3" type="ORF">PV05_06715</name>
</gene>
<dbReference type="AlphaFoldDB" id="A0A0D2BP57"/>
<proteinExistence type="inferred from homology"/>
<dbReference type="OrthoDB" id="74360at2759"/>
<sequence>MGALEGTADYFVRLIRKFSIQQALSFDVKQRVQDDFNTHTQTVMQNLVWTGSCRSWFKNSRGRITGVWPGSGLHYREFLQSDRWEDFEWKYNGNHFDSWGLGFSQAEREENADLSYWIKTYPNMPLDALQRVYDDQDLARRGAC</sequence>
<accession>A0A0D2BP57</accession>
<dbReference type="Gene3D" id="3.50.50.60">
    <property type="entry name" value="FAD/NAD(P)-binding domain"/>
    <property type="match status" value="1"/>
</dbReference>
<dbReference type="PANTHER" id="PTHR42877">
    <property type="entry name" value="L-ORNITHINE N(5)-MONOOXYGENASE-RELATED"/>
    <property type="match status" value="1"/>
</dbReference>
<comment type="similarity">
    <text evidence="2">Belongs to the FAD-binding monooxygenase family.</text>
</comment>